<reference evidence="1" key="1">
    <citation type="submission" date="2018-02" db="EMBL/GenBank/DDBJ databases">
        <authorList>
            <person name="Cohen D.B."/>
            <person name="Kent A.D."/>
        </authorList>
    </citation>
    <scope>NUCLEOTIDE SEQUENCE</scope>
</reference>
<gene>
    <name evidence="1" type="ORF">FSB_LOCUS53045</name>
</gene>
<protein>
    <submittedName>
        <fullName evidence="1">Uncharacterized protein</fullName>
    </submittedName>
</protein>
<dbReference type="AlphaFoldDB" id="A0A2N9IM48"/>
<organism evidence="1">
    <name type="scientific">Fagus sylvatica</name>
    <name type="common">Beechnut</name>
    <dbReference type="NCBI Taxonomy" id="28930"/>
    <lineage>
        <taxon>Eukaryota</taxon>
        <taxon>Viridiplantae</taxon>
        <taxon>Streptophyta</taxon>
        <taxon>Embryophyta</taxon>
        <taxon>Tracheophyta</taxon>
        <taxon>Spermatophyta</taxon>
        <taxon>Magnoliopsida</taxon>
        <taxon>eudicotyledons</taxon>
        <taxon>Gunneridae</taxon>
        <taxon>Pentapetalae</taxon>
        <taxon>rosids</taxon>
        <taxon>fabids</taxon>
        <taxon>Fagales</taxon>
        <taxon>Fagaceae</taxon>
        <taxon>Fagus</taxon>
    </lineage>
</organism>
<evidence type="ECO:0000313" key="1">
    <source>
        <dbReference type="EMBL" id="SPD25163.1"/>
    </source>
</evidence>
<name>A0A2N9IM48_FAGSY</name>
<accession>A0A2N9IM48</accession>
<dbReference type="EMBL" id="OIVN01006105">
    <property type="protein sequence ID" value="SPD25163.1"/>
    <property type="molecule type" value="Genomic_DNA"/>
</dbReference>
<proteinExistence type="predicted"/>
<sequence>MASSEARSFTPTVNLVSPHRAADEWVWSEFGLMGVGLGCWCLGVQSARDWWICEMGCSRSGVGDGGFLCAKWYEFFISSGTDL</sequence>